<dbReference type="GO" id="GO:0004386">
    <property type="term" value="F:helicase activity"/>
    <property type="evidence" value="ECO:0007669"/>
    <property type="project" value="UniProtKB-KW"/>
</dbReference>
<keyword evidence="7" id="KW-0234">DNA repair</keyword>
<evidence type="ECO:0000256" key="4">
    <source>
        <dbReference type="ARBA" id="ARBA00022806"/>
    </source>
</evidence>
<dbReference type="InterPro" id="IPR001650">
    <property type="entry name" value="Helicase_C-like"/>
</dbReference>
<dbReference type="InterPro" id="IPR014001">
    <property type="entry name" value="Helicase_ATP-bd"/>
</dbReference>
<dbReference type="GO" id="GO:0016887">
    <property type="term" value="F:ATP hydrolysis activity"/>
    <property type="evidence" value="ECO:0007669"/>
    <property type="project" value="TreeGrafter"/>
</dbReference>
<evidence type="ECO:0000256" key="6">
    <source>
        <dbReference type="ARBA" id="ARBA00023125"/>
    </source>
</evidence>
<dbReference type="GO" id="GO:0006281">
    <property type="term" value="P:DNA repair"/>
    <property type="evidence" value="ECO:0007669"/>
    <property type="project" value="UniProtKB-KW"/>
</dbReference>
<keyword evidence="5" id="KW-0067">ATP-binding</keyword>
<proteinExistence type="inferred from homology"/>
<gene>
    <name evidence="10" type="ORF">SAMN05216557_105104</name>
</gene>
<organism evidence="10 11">
    <name type="scientific">Sphingomonas carotinifaciens</name>
    <dbReference type="NCBI Taxonomy" id="1166323"/>
    <lineage>
        <taxon>Bacteria</taxon>
        <taxon>Pseudomonadati</taxon>
        <taxon>Pseudomonadota</taxon>
        <taxon>Alphaproteobacteria</taxon>
        <taxon>Sphingomonadales</taxon>
        <taxon>Sphingomonadaceae</taxon>
        <taxon>Sphingomonas</taxon>
    </lineage>
</organism>
<comment type="similarity">
    <text evidence="9">Belongs to the Lhr helicase family. Lhr-Core subfamily.</text>
</comment>
<dbReference type="Pfam" id="PF08494">
    <property type="entry name" value="DEAD_assoc"/>
    <property type="match status" value="1"/>
</dbReference>
<dbReference type="Gene3D" id="3.40.50.300">
    <property type="entry name" value="P-loop containing nucleotide triphosphate hydrolases"/>
    <property type="match status" value="2"/>
</dbReference>
<dbReference type="PANTHER" id="PTHR47962">
    <property type="entry name" value="ATP-DEPENDENT HELICASE LHR-RELATED-RELATED"/>
    <property type="match status" value="1"/>
</dbReference>
<dbReference type="RefSeq" id="WP_260173199.1">
    <property type="nucleotide sequence ID" value="NZ_FNBI01000005.1"/>
</dbReference>
<keyword evidence="3" id="KW-0378">Hydrolase</keyword>
<evidence type="ECO:0000256" key="1">
    <source>
        <dbReference type="ARBA" id="ARBA00022741"/>
    </source>
</evidence>
<evidence type="ECO:0000256" key="8">
    <source>
        <dbReference type="ARBA" id="ARBA00023235"/>
    </source>
</evidence>
<dbReference type="GO" id="GO:0003677">
    <property type="term" value="F:DNA binding"/>
    <property type="evidence" value="ECO:0007669"/>
    <property type="project" value="UniProtKB-KW"/>
</dbReference>
<dbReference type="InterPro" id="IPR026362">
    <property type="entry name" value="DEXH_lig_assoc"/>
</dbReference>
<dbReference type="Proteomes" id="UP000323502">
    <property type="component" value="Unassembled WGS sequence"/>
</dbReference>
<evidence type="ECO:0000256" key="7">
    <source>
        <dbReference type="ARBA" id="ARBA00023204"/>
    </source>
</evidence>
<evidence type="ECO:0000313" key="10">
    <source>
        <dbReference type="EMBL" id="SDF71378.1"/>
    </source>
</evidence>
<evidence type="ECO:0000256" key="5">
    <source>
        <dbReference type="ARBA" id="ARBA00022840"/>
    </source>
</evidence>
<dbReference type="InterPro" id="IPR052511">
    <property type="entry name" value="ATP-dep_Helicase"/>
</dbReference>
<evidence type="ECO:0000256" key="2">
    <source>
        <dbReference type="ARBA" id="ARBA00022763"/>
    </source>
</evidence>
<accession>A0A1G7NBD4</accession>
<name>A0A1G7NBD4_9SPHN</name>
<dbReference type="SMART" id="SM00490">
    <property type="entry name" value="HELICc"/>
    <property type="match status" value="1"/>
</dbReference>
<dbReference type="PROSITE" id="PS51194">
    <property type="entry name" value="HELICASE_CTER"/>
    <property type="match status" value="1"/>
</dbReference>
<dbReference type="PROSITE" id="PS51192">
    <property type="entry name" value="HELICASE_ATP_BIND_1"/>
    <property type="match status" value="1"/>
</dbReference>
<dbReference type="NCBIfam" id="TIGR04121">
    <property type="entry name" value="DEXH_lig_assoc"/>
    <property type="match status" value="1"/>
</dbReference>
<dbReference type="InterPro" id="IPR045628">
    <property type="entry name" value="Lhr_WH_dom"/>
</dbReference>
<dbReference type="SUPFAM" id="SSF52540">
    <property type="entry name" value="P-loop containing nucleoside triphosphate hydrolases"/>
    <property type="match status" value="1"/>
</dbReference>
<keyword evidence="6" id="KW-0238">DNA-binding</keyword>
<sequence length="795" mass="87460">MARWFENRGWQPRAHQLAMLEQAQAGRHALLVATTGAGKTLAGFLPTLVDLIDASVQGLHTLYVSPLKALAVDIQRNLLGPIEEMGVDIRVETRTGDTPSDRKARQRTKPPHILLTTPESLSLLLSYPDSVTLFAGLKTIVVDEVHAFATGKRGDLLALALARLQRLAPNLRRVALSATVADPDGYRAWLAPDGDIDAVSLVQGEAGAPPDISILLPQDRVPWAGHSGRYAAAQVMREIEAHRTAIIFCNTRSLAELIFQDLWKANDKGLPIGVHHGSLALEARRKVESAMAAGKLRALVATSSLDLGVDWGDVDCVIQMGAPKGSSRLLQRIGRANHRLDESSEAILVPGNRFEYLEARAALDAVEAGELDPDLFRPGALDVLAQHVMACACAAPFAQAALLDEIRSALPYSALTDDLFERVLGFIRDGGYSLRAYDRFKRLTQQADGLWRVSHPQFIAQHRLNAGIIVEATMLKVRFRNGRNLGKVEEGFAATLAPGDTFFFAGLSLEVETIDTEDLIVRATSRPARIPSYGGSRMPLSTSLAARVRDFLASPDEWHRFPEDVRDWLAIQSRRSMMPAPGQLLVETFPREGRHYMVAYSFEGWNAHQSLGMLITRRMEAQGLKPLGFVANDYALACYGLEKITDPASLFSSDILEHEFVDWVQQSHLLKRAFREVAVIGGLVERQHPGRRKSGRQVTFSTDLIYDVLRKYEPSHLLLQAAWDDARARMTDVGRLAHLLDRAAGTMLHVDLERVSPLAVPVLVLIGREKVSTTIGDDALLIEAEALAAEAMRVD</sequence>
<reference evidence="10 11" key="1">
    <citation type="submission" date="2016-10" db="EMBL/GenBank/DDBJ databases">
        <authorList>
            <person name="Varghese N."/>
            <person name="Submissions S."/>
        </authorList>
    </citation>
    <scope>NUCLEOTIDE SEQUENCE [LARGE SCALE GENOMIC DNA]</scope>
    <source>
        <strain evidence="10 11">S7-754</strain>
    </source>
</reference>
<dbReference type="GO" id="GO:0005524">
    <property type="term" value="F:ATP binding"/>
    <property type="evidence" value="ECO:0007669"/>
    <property type="project" value="UniProtKB-KW"/>
</dbReference>
<keyword evidence="1" id="KW-0547">Nucleotide-binding</keyword>
<dbReference type="InterPro" id="IPR017170">
    <property type="entry name" value="Lhr-like"/>
</dbReference>
<evidence type="ECO:0000256" key="9">
    <source>
        <dbReference type="ARBA" id="ARBA00093467"/>
    </source>
</evidence>
<dbReference type="CDD" id="cd18796">
    <property type="entry name" value="SF2_C_LHR"/>
    <property type="match status" value="1"/>
</dbReference>
<evidence type="ECO:0000256" key="3">
    <source>
        <dbReference type="ARBA" id="ARBA00022801"/>
    </source>
</evidence>
<dbReference type="PANTHER" id="PTHR47962:SF3">
    <property type="entry name" value="LARGE ATP-DEPENDENT HELICASE-RELATED PROTEIN"/>
    <property type="match status" value="1"/>
</dbReference>
<dbReference type="EMBL" id="FNBI01000005">
    <property type="protein sequence ID" value="SDF71378.1"/>
    <property type="molecule type" value="Genomic_DNA"/>
</dbReference>
<dbReference type="SMART" id="SM00487">
    <property type="entry name" value="DEXDc"/>
    <property type="match status" value="1"/>
</dbReference>
<keyword evidence="11" id="KW-1185">Reference proteome</keyword>
<dbReference type="AlphaFoldDB" id="A0A1G7NBD4"/>
<evidence type="ECO:0000313" key="11">
    <source>
        <dbReference type="Proteomes" id="UP000323502"/>
    </source>
</evidence>
<dbReference type="PIRSF" id="PIRSF037307">
    <property type="entry name" value="Lhr-like_helic_prd"/>
    <property type="match status" value="1"/>
</dbReference>
<dbReference type="Pfam" id="PF00270">
    <property type="entry name" value="DEAD"/>
    <property type="match status" value="1"/>
</dbReference>
<dbReference type="InterPro" id="IPR011545">
    <property type="entry name" value="DEAD/DEAH_box_helicase_dom"/>
</dbReference>
<dbReference type="Pfam" id="PF19306">
    <property type="entry name" value="WHD_Lhr"/>
    <property type="match status" value="1"/>
</dbReference>
<protein>
    <submittedName>
        <fullName evidence="10">ATP-dependent helicase Lhr and Lhr-like helicase</fullName>
    </submittedName>
</protein>
<dbReference type="Pfam" id="PF00271">
    <property type="entry name" value="Helicase_C"/>
    <property type="match status" value="1"/>
</dbReference>
<dbReference type="InterPro" id="IPR027417">
    <property type="entry name" value="P-loop_NTPase"/>
</dbReference>
<keyword evidence="4 10" id="KW-0347">Helicase</keyword>
<dbReference type="InterPro" id="IPR013701">
    <property type="entry name" value="Lhr-like_DEAD/DEAH_assoc"/>
</dbReference>
<keyword evidence="2" id="KW-0227">DNA damage</keyword>
<keyword evidence="8" id="KW-0413">Isomerase</keyword>